<keyword evidence="7" id="KW-0812">Transmembrane</keyword>
<dbReference type="Gene3D" id="6.10.140.1230">
    <property type="match status" value="1"/>
</dbReference>
<keyword evidence="4" id="KW-0788">Thiol protease</keyword>
<feature type="compositionally biased region" description="Low complexity" evidence="6">
    <location>
        <begin position="909"/>
        <end position="919"/>
    </location>
</feature>
<dbReference type="PROSITE" id="PS00139">
    <property type="entry name" value="THIOL_PROTEASE_CYS"/>
    <property type="match status" value="1"/>
</dbReference>
<evidence type="ECO:0000256" key="7">
    <source>
        <dbReference type="SAM" id="Phobius"/>
    </source>
</evidence>
<feature type="repeat" description="WD" evidence="5">
    <location>
        <begin position="464"/>
        <end position="505"/>
    </location>
</feature>
<dbReference type="Pfam" id="PF00112">
    <property type="entry name" value="Peptidase_C1"/>
    <property type="match status" value="2"/>
</dbReference>
<feature type="compositionally biased region" description="Basic and acidic residues" evidence="6">
    <location>
        <begin position="894"/>
        <end position="908"/>
    </location>
</feature>
<evidence type="ECO:0000256" key="4">
    <source>
        <dbReference type="ARBA" id="ARBA00022807"/>
    </source>
</evidence>
<dbReference type="Proteomes" id="UP000005239">
    <property type="component" value="Unassembled WGS sequence"/>
</dbReference>
<feature type="transmembrane region" description="Helical" evidence="7">
    <location>
        <begin position="28"/>
        <end position="49"/>
    </location>
</feature>
<gene>
    <name evidence="9" type="primary">WBGene00101974</name>
</gene>
<keyword evidence="7" id="KW-1133">Transmembrane helix</keyword>
<comment type="similarity">
    <text evidence="1">Belongs to the SNF7 family.</text>
</comment>
<dbReference type="CDD" id="cd02620">
    <property type="entry name" value="Peptidase_C1A_CathepsinB"/>
    <property type="match status" value="1"/>
</dbReference>
<evidence type="ECO:0000259" key="8">
    <source>
        <dbReference type="SMART" id="SM00645"/>
    </source>
</evidence>
<organism evidence="9 10">
    <name type="scientific">Pristionchus pacificus</name>
    <name type="common">Parasitic nematode worm</name>
    <dbReference type="NCBI Taxonomy" id="54126"/>
    <lineage>
        <taxon>Eukaryota</taxon>
        <taxon>Metazoa</taxon>
        <taxon>Ecdysozoa</taxon>
        <taxon>Nematoda</taxon>
        <taxon>Chromadorea</taxon>
        <taxon>Rhabditida</taxon>
        <taxon>Rhabditina</taxon>
        <taxon>Diplogasteromorpha</taxon>
        <taxon>Diplogasteroidea</taxon>
        <taxon>Neodiplogasteridae</taxon>
        <taxon>Pristionchus</taxon>
    </lineage>
</organism>
<dbReference type="EnsemblMetazoa" id="PPA12420.1">
    <property type="protein sequence ID" value="PPA12420.1"/>
    <property type="gene ID" value="WBGene00101974"/>
</dbReference>
<reference evidence="9" key="2">
    <citation type="submission" date="2022-06" db="UniProtKB">
        <authorList>
            <consortium name="EnsemblMetazoa"/>
        </authorList>
    </citation>
    <scope>IDENTIFICATION</scope>
    <source>
        <strain evidence="9">PS312</strain>
    </source>
</reference>
<keyword evidence="7" id="KW-0472">Membrane</keyword>
<dbReference type="PROSITE" id="PS50082">
    <property type="entry name" value="WD_REPEATS_2"/>
    <property type="match status" value="3"/>
</dbReference>
<keyword evidence="2" id="KW-0645">Protease</keyword>
<dbReference type="Gene3D" id="2.130.10.10">
    <property type="entry name" value="YVTN repeat-like/Quinoprotein amine dehydrogenase"/>
    <property type="match status" value="2"/>
</dbReference>
<dbReference type="Gene3D" id="3.90.70.10">
    <property type="entry name" value="Cysteine proteinases"/>
    <property type="match status" value="1"/>
</dbReference>
<dbReference type="SUPFAM" id="SSF50978">
    <property type="entry name" value="WD40 repeat-like"/>
    <property type="match status" value="1"/>
</dbReference>
<evidence type="ECO:0000313" key="9">
    <source>
        <dbReference type="EnsemblMetazoa" id="PPA12420.1"/>
    </source>
</evidence>
<dbReference type="PROSITE" id="PS50294">
    <property type="entry name" value="WD_REPEATS_REGION"/>
    <property type="match status" value="2"/>
</dbReference>
<dbReference type="InterPro" id="IPR001680">
    <property type="entry name" value="WD40_rpt"/>
</dbReference>
<dbReference type="SMART" id="SM00320">
    <property type="entry name" value="WD40"/>
    <property type="match status" value="7"/>
</dbReference>
<dbReference type="SMART" id="SM00645">
    <property type="entry name" value="Pept_C1"/>
    <property type="match status" value="1"/>
</dbReference>
<evidence type="ECO:0000313" key="10">
    <source>
        <dbReference type="Proteomes" id="UP000005239"/>
    </source>
</evidence>
<dbReference type="GO" id="GO:0007034">
    <property type="term" value="P:vacuolar transport"/>
    <property type="evidence" value="ECO:0007669"/>
    <property type="project" value="InterPro"/>
</dbReference>
<evidence type="ECO:0000256" key="5">
    <source>
        <dbReference type="PROSITE-ProRule" id="PRU00221"/>
    </source>
</evidence>
<dbReference type="GO" id="GO:0080008">
    <property type="term" value="C:Cul4-RING E3 ubiquitin ligase complex"/>
    <property type="evidence" value="ECO:0000318"/>
    <property type="project" value="GO_Central"/>
</dbReference>
<keyword evidence="3" id="KW-0378">Hydrolase</keyword>
<dbReference type="InterPro" id="IPR000169">
    <property type="entry name" value="Pept_cys_AS"/>
</dbReference>
<dbReference type="Pfam" id="PF00400">
    <property type="entry name" value="WD40"/>
    <property type="match status" value="3"/>
</dbReference>
<feature type="domain" description="Peptidase C1A papain C-terminal" evidence="8">
    <location>
        <begin position="1122"/>
        <end position="1404"/>
    </location>
</feature>
<dbReference type="Pfam" id="PF03357">
    <property type="entry name" value="Snf7"/>
    <property type="match status" value="1"/>
</dbReference>
<reference evidence="10" key="1">
    <citation type="journal article" date="2008" name="Nat. Genet.">
        <title>The Pristionchus pacificus genome provides a unique perspective on nematode lifestyle and parasitism.</title>
        <authorList>
            <person name="Dieterich C."/>
            <person name="Clifton S.W."/>
            <person name="Schuster L.N."/>
            <person name="Chinwalla A."/>
            <person name="Delehaunty K."/>
            <person name="Dinkelacker I."/>
            <person name="Fulton L."/>
            <person name="Fulton R."/>
            <person name="Godfrey J."/>
            <person name="Minx P."/>
            <person name="Mitreva M."/>
            <person name="Roeseler W."/>
            <person name="Tian H."/>
            <person name="Witte H."/>
            <person name="Yang S.P."/>
            <person name="Wilson R.K."/>
            <person name="Sommer R.J."/>
        </authorList>
    </citation>
    <scope>NUCLEOTIDE SEQUENCE [LARGE SCALE GENOMIC DNA]</scope>
    <source>
        <strain evidence="10">PS312</strain>
    </source>
</reference>
<dbReference type="InterPro" id="IPR015943">
    <property type="entry name" value="WD40/YVTN_repeat-like_dom_sf"/>
</dbReference>
<evidence type="ECO:0000256" key="3">
    <source>
        <dbReference type="ARBA" id="ARBA00022801"/>
    </source>
</evidence>
<evidence type="ECO:0000256" key="2">
    <source>
        <dbReference type="ARBA" id="ARBA00022670"/>
    </source>
</evidence>
<dbReference type="SUPFAM" id="SSF54001">
    <property type="entry name" value="Cysteine proteinases"/>
    <property type="match status" value="1"/>
</dbReference>
<dbReference type="InterPro" id="IPR005024">
    <property type="entry name" value="Snf7_fam"/>
</dbReference>
<name>A0A8R1UBB2_PRIPA</name>
<dbReference type="PANTHER" id="PTHR19847">
    <property type="entry name" value="DDB1- AND CUL4-ASSOCIATED FACTOR 11"/>
    <property type="match status" value="1"/>
</dbReference>
<dbReference type="InterPro" id="IPR036322">
    <property type="entry name" value="WD40_repeat_dom_sf"/>
</dbReference>
<feature type="region of interest" description="Disordered" evidence="6">
    <location>
        <begin position="873"/>
        <end position="919"/>
    </location>
</feature>
<keyword evidence="5" id="KW-0853">WD repeat</keyword>
<feature type="repeat" description="WD" evidence="5">
    <location>
        <begin position="592"/>
        <end position="624"/>
    </location>
</feature>
<dbReference type="InterPro" id="IPR051859">
    <property type="entry name" value="DCAF"/>
</dbReference>
<feature type="repeat" description="WD" evidence="5">
    <location>
        <begin position="410"/>
        <end position="452"/>
    </location>
</feature>
<sequence length="1405" mass="158636">MTHGSCVFYKSATVILWPSRDNKSPARVLLFIGSIVLVYCYVFSLKYRVCARVDSFMGGLLSLVLPYNIFNLSSNRSLLEHREESPDILLAAIRLVDPRIAFYTQVSQNLPPHSAVRRIMEEELKKHDEDRELTYDELDRITSEEEEELESSDSECSCDWEEYTDDEDVDLPQSLPLTDEYKFIVNNERDYRDLASISRGDSGYRDGEKSGGDHTREVVEMRRRQEMGGGRGKGGRALTQGRPMSTAEKANLVNKFFPNRRRHIALQTSKVFGCNYLPRQQQLAVSSQERTIRFYGRTAGKFQLDRSIEAPNVGWTILDLSFTKDGETVAYATWNECIYLARLNERSSNLLRDESDVEWRLIPVCVGNRNSRLAVFSVRFSQDDRDILCGNSDSEVYVIDVERATKKIAIPAHADDTNCVMWGDNDPNIFLTAGDDGLCKVWDARTLDAASLAAEGEPIPVGTFAGHRDGITSIDTRGDGRYVLTNSKDQTIKIWDVRRFSSYDAINNTRAAVSRQDWDYRWQPCPAMRKKPLGALAGDSSIATLRGHSILHTLVRARWSPARTGNRYIYTGCARGDVVVYDTVEMRPMQRLSGHKAIVRDVIWAEDANEIFTTSWDGGIGVWQWDERKIGEDQAEKIKARRIRVMGGVFSKKSKTPPLPAVSEQDQAILQLKTQRDKMKQFIKRKEKCMERERQLAKQLIVDGRKDRALLLLKKKRLQENVIDQTLKQLDTIEKMVTDLEFADIQQRVVEGLKQGNEALKKMNSLFDIDEIEKIMEETREGAEYQEEISSLISGQLSSSDVESCEEELAALLAAEKGEAEEIRLPEAPTGEIQGPSRGTEKPVAEKERRKEKVIYSWSSLVLKERDISSTRSMAVARKRGDGEMRKRRQRGEKRHDLLTSTMDKDPIRGSAASSSYRTSARRRSNCLLTLLTIIAILGTVVRPGRAQFRGAASQSPTGYKSLNDGNWTLQPSFVGLNRGMRKEEEGEKSPIEEAKQSSVAILLAAVGLYLKSQQGGGLEGMWRGLSGEKRKEEGKEPIEIEETTENKEYLRKLVKAVNDDPSLGWKAKFNKFGVKNKSYGFKYTRNETEVRKYMEHLKRYFNSEKMKRHLNDITSLSPSSLPTHFDARLKWAHCPSISNVPNQGGCGSCYAVASIGVASDRACIASNGTFVSLLSPQDVLGCCSVCGNCFGGDPLKALTYWVEEGIVTGGRDGCRPYEFDLSCGVPCSPGTFRKSESERVCKRQCQSIYYQNEYDADKHFASIAYSMYPRSMTMDAAGTLREQVPSIIGHLNSTSPTPFSLSEIRTILKKELYLSGPFTMAFPVTEEFLHYESGVFIPHPMEDFLSRVVYWHVVKVIGWGQDADGSHYWLCVNSFGRNWGDNGVFKINTDSMEKFGLEYETALA</sequence>
<feature type="region of interest" description="Disordered" evidence="6">
    <location>
        <begin position="825"/>
        <end position="846"/>
    </location>
</feature>
<evidence type="ECO:0000256" key="1">
    <source>
        <dbReference type="ARBA" id="ARBA00006190"/>
    </source>
</evidence>
<protein>
    <submittedName>
        <fullName evidence="9">Peptidase</fullName>
    </submittedName>
</protein>
<dbReference type="InterPro" id="IPR038765">
    <property type="entry name" value="Papain-like_cys_pep_sf"/>
</dbReference>
<dbReference type="GO" id="GO:0008234">
    <property type="term" value="F:cysteine-type peptidase activity"/>
    <property type="evidence" value="ECO:0007669"/>
    <property type="project" value="UniProtKB-KW"/>
</dbReference>
<proteinExistence type="inferred from homology"/>
<dbReference type="InterPro" id="IPR000668">
    <property type="entry name" value="Peptidase_C1A_C"/>
</dbReference>
<dbReference type="PANTHER" id="PTHR19847:SF7">
    <property type="entry name" value="DDB1- AND CUL4-ASSOCIATED FACTOR 11"/>
    <property type="match status" value="1"/>
</dbReference>
<evidence type="ECO:0000256" key="6">
    <source>
        <dbReference type="SAM" id="MobiDB-lite"/>
    </source>
</evidence>
<accession>A0A8R1UBB2</accession>
<dbReference type="GO" id="GO:0043161">
    <property type="term" value="P:proteasome-mediated ubiquitin-dependent protein catabolic process"/>
    <property type="evidence" value="ECO:0000318"/>
    <property type="project" value="GO_Central"/>
</dbReference>
<keyword evidence="10" id="KW-1185">Reference proteome</keyword>